<evidence type="ECO:0000256" key="1">
    <source>
        <dbReference type="SAM" id="MobiDB-lite"/>
    </source>
</evidence>
<feature type="region of interest" description="Disordered" evidence="1">
    <location>
        <begin position="186"/>
        <end position="209"/>
    </location>
</feature>
<evidence type="ECO:0000313" key="3">
    <source>
        <dbReference type="Proteomes" id="UP000039865"/>
    </source>
</evidence>
<dbReference type="EMBL" id="CCKQ01015305">
    <property type="protein sequence ID" value="CDW87128.1"/>
    <property type="molecule type" value="Genomic_DNA"/>
</dbReference>
<sequence length="237" mass="28579">MIKISNNQLKKMIILLLHIFFFTDSISSLDIFKTLRGLTKILDDEMQMSPILPAQCSHKVYNHEFIEIDHQRLGGDNYHREQTIKKDKILSFKVFGNVNQDIALVRSHVWVFYQQQEVHYKKHLVLKYFYRRDNFYYEMQFELPSYSLPGRYIARLQLNGFTNDRYQYDEQYQSKVTNLKEEYGQEVNNKEDSQQKTSNIKKAQSSQIADRRPRDMEYLTYYDPDLLGCFEFHFDLF</sequence>
<gene>
    <name evidence="2" type="primary">Contig16940.g18044</name>
    <name evidence="2" type="ORF">STYLEM_16230</name>
</gene>
<name>A0A078B1J3_STYLE</name>
<protein>
    <submittedName>
        <fullName evidence="2">Uncharacterized protein</fullName>
    </submittedName>
</protein>
<organism evidence="2 3">
    <name type="scientific">Stylonychia lemnae</name>
    <name type="common">Ciliate</name>
    <dbReference type="NCBI Taxonomy" id="5949"/>
    <lineage>
        <taxon>Eukaryota</taxon>
        <taxon>Sar</taxon>
        <taxon>Alveolata</taxon>
        <taxon>Ciliophora</taxon>
        <taxon>Intramacronucleata</taxon>
        <taxon>Spirotrichea</taxon>
        <taxon>Stichotrichia</taxon>
        <taxon>Sporadotrichida</taxon>
        <taxon>Oxytrichidae</taxon>
        <taxon>Stylonychinae</taxon>
        <taxon>Stylonychia</taxon>
    </lineage>
</organism>
<proteinExistence type="predicted"/>
<accession>A0A078B1J3</accession>
<dbReference type="Proteomes" id="UP000039865">
    <property type="component" value="Unassembled WGS sequence"/>
</dbReference>
<dbReference type="AlphaFoldDB" id="A0A078B1J3"/>
<reference evidence="2 3" key="1">
    <citation type="submission" date="2014-06" db="EMBL/GenBank/DDBJ databases">
        <authorList>
            <person name="Swart Estienne"/>
        </authorList>
    </citation>
    <scope>NUCLEOTIDE SEQUENCE [LARGE SCALE GENOMIC DNA]</scope>
    <source>
        <strain evidence="2 3">130c</strain>
    </source>
</reference>
<dbReference type="InParanoid" id="A0A078B1J3"/>
<feature type="compositionally biased region" description="Polar residues" evidence="1">
    <location>
        <begin position="195"/>
        <end position="208"/>
    </location>
</feature>
<keyword evidence="3" id="KW-1185">Reference proteome</keyword>
<evidence type="ECO:0000313" key="2">
    <source>
        <dbReference type="EMBL" id="CDW87128.1"/>
    </source>
</evidence>